<dbReference type="PANTHER" id="PTHR35567:SF1">
    <property type="entry name" value="CONSERVED FUNGAL PROTEIN (AFU_ORTHOLOGUE AFUA_1G14230)"/>
    <property type="match status" value="1"/>
</dbReference>
<gene>
    <name evidence="2" type="ORF">WG66_2749</name>
</gene>
<proteinExistence type="predicted"/>
<dbReference type="AlphaFoldDB" id="A0A0W0G810"/>
<comment type="caution">
    <text evidence="2">The sequence shown here is derived from an EMBL/GenBank/DDBJ whole genome shotgun (WGS) entry which is preliminary data.</text>
</comment>
<dbReference type="PANTHER" id="PTHR35567">
    <property type="entry name" value="MALATE DEHYDROGENASE (AFU_ORTHOLOGUE AFUA_2G13800)"/>
    <property type="match status" value="1"/>
</dbReference>
<dbReference type="InterPro" id="IPR021851">
    <property type="entry name" value="DUF3455"/>
</dbReference>
<dbReference type="eggNOG" id="ENOG502S85Z">
    <property type="taxonomic scope" value="Eukaryota"/>
</dbReference>
<protein>
    <recommendedName>
        <fullName evidence="4">Malate dehydrogenase</fullName>
    </recommendedName>
</protein>
<feature type="signal peptide" evidence="1">
    <location>
        <begin position="1"/>
        <end position="22"/>
    </location>
</feature>
<dbReference type="Proteomes" id="UP000054988">
    <property type="component" value="Unassembled WGS sequence"/>
</dbReference>
<evidence type="ECO:0000313" key="3">
    <source>
        <dbReference type="Proteomes" id="UP000054988"/>
    </source>
</evidence>
<sequence length="195" mass="20348">MKFLSFPLVTSLLALAVTSVSATVRTCDVSSVKVSAGSLPAQKAPTKYIAFGFGTQNYTCGADGKYASAGAVAELLDISCGYKPGAFVPAIRPLGQHYFVTNPTTGTGISPKWDMTSALANPNAFIIGARSAGIPAPTGSSDVDWLYLTNVQGELATEVYRTNTRGGQPPASCTPGSQPITVWYSAMYWFTGGSL</sequence>
<keyword evidence="1" id="KW-0732">Signal</keyword>
<name>A0A0W0G810_MONRR</name>
<evidence type="ECO:0000256" key="1">
    <source>
        <dbReference type="SAM" id="SignalP"/>
    </source>
</evidence>
<evidence type="ECO:0008006" key="4">
    <source>
        <dbReference type="Google" id="ProtNLM"/>
    </source>
</evidence>
<dbReference type="Pfam" id="PF11937">
    <property type="entry name" value="DUF3455"/>
    <property type="match status" value="1"/>
</dbReference>
<reference evidence="2 3" key="1">
    <citation type="submission" date="2015-12" db="EMBL/GenBank/DDBJ databases">
        <title>Draft genome sequence of Moniliophthora roreri, the causal agent of frosty pod rot of cacao.</title>
        <authorList>
            <person name="Aime M.C."/>
            <person name="Diaz-Valderrama J.R."/>
            <person name="Kijpornyongpan T."/>
            <person name="Phillips-Mora W."/>
        </authorList>
    </citation>
    <scope>NUCLEOTIDE SEQUENCE [LARGE SCALE GENOMIC DNA]</scope>
    <source>
        <strain evidence="2 3">MCA 2952</strain>
    </source>
</reference>
<evidence type="ECO:0000313" key="2">
    <source>
        <dbReference type="EMBL" id="KTB44672.1"/>
    </source>
</evidence>
<feature type="chain" id="PRO_5006902437" description="Malate dehydrogenase" evidence="1">
    <location>
        <begin position="23"/>
        <end position="195"/>
    </location>
</feature>
<dbReference type="EMBL" id="LATX01000880">
    <property type="protein sequence ID" value="KTB44672.1"/>
    <property type="molecule type" value="Genomic_DNA"/>
</dbReference>
<organism evidence="2 3">
    <name type="scientific">Moniliophthora roreri</name>
    <name type="common">Frosty pod rot fungus</name>
    <name type="synonym">Monilia roreri</name>
    <dbReference type="NCBI Taxonomy" id="221103"/>
    <lineage>
        <taxon>Eukaryota</taxon>
        <taxon>Fungi</taxon>
        <taxon>Dikarya</taxon>
        <taxon>Basidiomycota</taxon>
        <taxon>Agaricomycotina</taxon>
        <taxon>Agaricomycetes</taxon>
        <taxon>Agaricomycetidae</taxon>
        <taxon>Agaricales</taxon>
        <taxon>Marasmiineae</taxon>
        <taxon>Marasmiaceae</taxon>
        <taxon>Moniliophthora</taxon>
    </lineage>
</organism>
<accession>A0A0W0G810</accession>